<reference evidence="1 2" key="1">
    <citation type="journal article" date="2013" name="Proc. Natl. Acad. Sci. U.S.A.">
        <title>The king cobra genome reveals dynamic gene evolution and adaptation in the snake venom system.</title>
        <authorList>
            <person name="Vonk F.J."/>
            <person name="Casewell N.R."/>
            <person name="Henkel C.V."/>
            <person name="Heimberg A.M."/>
            <person name="Jansen H.J."/>
            <person name="McCleary R.J."/>
            <person name="Kerkkamp H.M."/>
            <person name="Vos R.A."/>
            <person name="Guerreiro I."/>
            <person name="Calvete J.J."/>
            <person name="Wuster W."/>
            <person name="Woods A.E."/>
            <person name="Logan J.M."/>
            <person name="Harrison R.A."/>
            <person name="Castoe T.A."/>
            <person name="de Koning A.P."/>
            <person name="Pollock D.D."/>
            <person name="Yandell M."/>
            <person name="Calderon D."/>
            <person name="Renjifo C."/>
            <person name="Currier R.B."/>
            <person name="Salgado D."/>
            <person name="Pla D."/>
            <person name="Sanz L."/>
            <person name="Hyder A.S."/>
            <person name="Ribeiro J.M."/>
            <person name="Arntzen J.W."/>
            <person name="van den Thillart G.E."/>
            <person name="Boetzer M."/>
            <person name="Pirovano W."/>
            <person name="Dirks R.P."/>
            <person name="Spaink H.P."/>
            <person name="Duboule D."/>
            <person name="McGlinn E."/>
            <person name="Kini R.M."/>
            <person name="Richardson M.K."/>
        </authorList>
    </citation>
    <scope>NUCLEOTIDE SEQUENCE</scope>
    <source>
        <tissue evidence="1">Blood</tissue>
    </source>
</reference>
<dbReference type="Proteomes" id="UP000018936">
    <property type="component" value="Unassembled WGS sequence"/>
</dbReference>
<dbReference type="EMBL" id="AZIM01000451">
    <property type="protein sequence ID" value="ETE70986.1"/>
    <property type="molecule type" value="Genomic_DNA"/>
</dbReference>
<feature type="non-terminal residue" evidence="1">
    <location>
        <position position="1"/>
    </location>
</feature>
<keyword evidence="2" id="KW-1185">Reference proteome</keyword>
<accession>V8PAI5</accession>
<feature type="non-terminal residue" evidence="1">
    <location>
        <position position="102"/>
    </location>
</feature>
<name>V8PAI5_OPHHA</name>
<proteinExistence type="predicted"/>
<gene>
    <name evidence="1" type="primary">fdhD</name>
    <name evidence="1" type="ORF">L345_03197</name>
</gene>
<sequence length="102" mass="11660">MDPNDFRYPCNGKQSALDVQSLANNPELLSDIWATVEGLDGSKFCSNRLLQVAKNLRDINKKFQCLRELLQQDVCLLLSQQVSNFECLQHPGSHSLSYHMYE</sequence>
<evidence type="ECO:0000313" key="1">
    <source>
        <dbReference type="EMBL" id="ETE70986.1"/>
    </source>
</evidence>
<evidence type="ECO:0000313" key="2">
    <source>
        <dbReference type="Proteomes" id="UP000018936"/>
    </source>
</evidence>
<dbReference type="AlphaFoldDB" id="V8PAI5"/>
<comment type="caution">
    <text evidence="1">The sequence shown here is derived from an EMBL/GenBank/DDBJ whole genome shotgun (WGS) entry which is preliminary data.</text>
</comment>
<organism evidence="1 2">
    <name type="scientific">Ophiophagus hannah</name>
    <name type="common">King cobra</name>
    <name type="synonym">Naja hannah</name>
    <dbReference type="NCBI Taxonomy" id="8665"/>
    <lineage>
        <taxon>Eukaryota</taxon>
        <taxon>Metazoa</taxon>
        <taxon>Chordata</taxon>
        <taxon>Craniata</taxon>
        <taxon>Vertebrata</taxon>
        <taxon>Euteleostomi</taxon>
        <taxon>Lepidosauria</taxon>
        <taxon>Squamata</taxon>
        <taxon>Bifurcata</taxon>
        <taxon>Unidentata</taxon>
        <taxon>Episquamata</taxon>
        <taxon>Toxicofera</taxon>
        <taxon>Serpentes</taxon>
        <taxon>Colubroidea</taxon>
        <taxon>Elapidae</taxon>
        <taxon>Elapinae</taxon>
        <taxon>Ophiophagus</taxon>
    </lineage>
</organism>
<protein>
    <submittedName>
        <fullName evidence="1">FdhD</fullName>
    </submittedName>
</protein>